<evidence type="ECO:0000313" key="3">
    <source>
        <dbReference type="EMBL" id="WNZ27073.1"/>
    </source>
</evidence>
<reference evidence="3" key="1">
    <citation type="submission" date="2020-05" db="EMBL/GenBank/DDBJ databases">
        <authorList>
            <person name="Zhu T."/>
            <person name="Keshari N."/>
            <person name="Lu X."/>
        </authorList>
    </citation>
    <scope>NUCLEOTIDE SEQUENCE</scope>
    <source>
        <strain evidence="3">NK1-12</strain>
    </source>
</reference>
<feature type="compositionally biased region" description="Basic and acidic residues" evidence="1">
    <location>
        <begin position="435"/>
        <end position="454"/>
    </location>
</feature>
<sequence>MKKYLLLIFVILWSLVGLGAPVWATEVGNHPPVDPFADLPKIYVSASAGKDTNSGTKKDQPFATISKGIAEAMKNNKPTLVEITAGVYDEAVDVKPNIHLRGSYEKDFSKFTVISAKDRKSKLRKASDYAAYTVITNSKGNTVITANNITSNTTLNNLVVIGTDFDTRTDGTSSYAIKVDNSTAQATPFLTLDTVKVVAGNGAKGKPGASRTTPFASQHPTKGGAGGKSEKQGRDDDMKAGMWHCISFGGTAAPDFVVGGSVLAKGGAGGPAGGYEECYQRSGATGSAGGGNPGAPGASPTQAAAGGKANPDTAGMFNAALIWAGAKGAEGETGIPGAGGGGGGAGGSTIINWFFCKSSILLGGWGGDGGRGGAGGLGGLGGNPGGSSFGLVVHNAKVNVSNVAIHLGDGGQGGNGANGEAGFDGEAGQPGAPGKQDKCLEDSRHSGDGKEGGKGGKGADGGGGAGGNGGVSVGIACLTKDCYKATGDLELMGGKGGKGGDPGTGGKGAEVGKTGLTAETKTYTVPSGIAGASWVSESGNVIDTGWGYATDAFSTGKGVIYTVNSSGYLRWFKNTTNNGTSGWAAGHASIVGSDWTQFKSLVADISGNGVIYAIAKNAPGTLAIYKGSDQSGPLSSVTSTVIPDTSGWQTFKSVFSGGNGILYAITEDGKLLWYKDTKQDGTASFAPGSGNAIGAGWARFKQVLADERGNIYAIEPDGTLKWYFDPTRDGTTWCVGGDVIESDWLKNAKHIFSGGDGVVYAINDKGELLWNRFAIDNK</sequence>
<evidence type="ECO:0000256" key="1">
    <source>
        <dbReference type="SAM" id="MobiDB-lite"/>
    </source>
</evidence>
<proteinExistence type="predicted"/>
<evidence type="ECO:0000259" key="2">
    <source>
        <dbReference type="Pfam" id="PF14517"/>
    </source>
</evidence>
<dbReference type="Gene3D" id="2.115.10.10">
    <property type="entry name" value="Tachylectin 2"/>
    <property type="match status" value="1"/>
</dbReference>
<dbReference type="InterPro" id="IPR012334">
    <property type="entry name" value="Pectin_lyas_fold"/>
</dbReference>
<feature type="region of interest" description="Disordered" evidence="1">
    <location>
        <begin position="203"/>
        <end position="236"/>
    </location>
</feature>
<gene>
    <name evidence="3" type="ORF">HJG54_29595</name>
</gene>
<dbReference type="InterPro" id="IPR011050">
    <property type="entry name" value="Pectin_lyase_fold/virulence"/>
</dbReference>
<feature type="region of interest" description="Disordered" evidence="1">
    <location>
        <begin position="285"/>
        <end position="310"/>
    </location>
</feature>
<name>A0AA96WKH2_9CYAN</name>
<dbReference type="Gene3D" id="2.20.25.650">
    <property type="entry name" value="Tachylectin-2-like"/>
    <property type="match status" value="1"/>
</dbReference>
<dbReference type="InterPro" id="IPR023294">
    <property type="entry name" value="Tachylectin2"/>
</dbReference>
<dbReference type="SUPFAM" id="SSF51126">
    <property type="entry name" value="Pectin lyase-like"/>
    <property type="match status" value="1"/>
</dbReference>
<feature type="compositionally biased region" description="Polar residues" evidence="1">
    <location>
        <begin position="210"/>
        <end position="220"/>
    </location>
</feature>
<dbReference type="RefSeq" id="WP_316436683.1">
    <property type="nucleotide sequence ID" value="NZ_CP053587.1"/>
</dbReference>
<dbReference type="InterPro" id="IPR036813">
    <property type="entry name" value="Tachylectin2_sf"/>
</dbReference>
<accession>A0AA96WKH2</accession>
<organism evidence="3">
    <name type="scientific">Leptolyngbya sp. NK1-12</name>
    <dbReference type="NCBI Taxonomy" id="2547451"/>
    <lineage>
        <taxon>Bacteria</taxon>
        <taxon>Bacillati</taxon>
        <taxon>Cyanobacteriota</taxon>
        <taxon>Cyanophyceae</taxon>
        <taxon>Leptolyngbyales</taxon>
        <taxon>Leptolyngbyaceae</taxon>
        <taxon>Leptolyngbya group</taxon>
        <taxon>Leptolyngbya</taxon>
    </lineage>
</organism>
<feature type="region of interest" description="Disordered" evidence="1">
    <location>
        <begin position="411"/>
        <end position="465"/>
    </location>
</feature>
<feature type="compositionally biased region" description="Gly residues" evidence="1">
    <location>
        <begin position="455"/>
        <end position="465"/>
    </location>
</feature>
<feature type="domain" description="Tachylectin 2" evidence="2">
    <location>
        <begin position="647"/>
        <end position="769"/>
    </location>
</feature>
<dbReference type="Gene3D" id="2.160.20.10">
    <property type="entry name" value="Single-stranded right-handed beta-helix, Pectin lyase-like"/>
    <property type="match status" value="1"/>
</dbReference>
<dbReference type="SUPFAM" id="SSF50934">
    <property type="entry name" value="Tachylectin-2"/>
    <property type="match status" value="2"/>
</dbReference>
<dbReference type="Pfam" id="PF14517">
    <property type="entry name" value="Tachylectin"/>
    <property type="match status" value="1"/>
</dbReference>
<protein>
    <recommendedName>
        <fullName evidence="2">Tachylectin 2 domain-containing protein</fullName>
    </recommendedName>
</protein>
<dbReference type="AlphaFoldDB" id="A0AA96WKH2"/>
<dbReference type="EMBL" id="CP053587">
    <property type="protein sequence ID" value="WNZ27073.1"/>
    <property type="molecule type" value="Genomic_DNA"/>
</dbReference>